<proteinExistence type="predicted"/>
<reference evidence="1 3" key="1">
    <citation type="submission" date="2014-03" db="EMBL/GenBank/DDBJ databases">
        <title>Complete genome sequence of a deeply braunched marine Bacteroidia bacterium Draconibacterium orientale type strain FH5T.</title>
        <authorList>
            <person name="Li X."/>
            <person name="Wang X."/>
            <person name="Xie Z."/>
            <person name="Du Z."/>
            <person name="Chen G."/>
        </authorList>
    </citation>
    <scope>NUCLEOTIDE SEQUENCE [LARGE SCALE GENOMIC DNA]</scope>
    <source>
        <strain evidence="1 3">FH5</strain>
    </source>
</reference>
<dbReference type="EMBL" id="FOHT01000005">
    <property type="protein sequence ID" value="SET06281.1"/>
    <property type="molecule type" value="Genomic_DNA"/>
</dbReference>
<sequence length="266" mass="30728">MKQTIFIIVFFLFSLAGYAQNQIEICQNKTTHLIAEEKITYLQVGDPDKLIAEVVPEQPNMVRVKAVDDFEGESSLTVVSANRSYSLFVKYSDANKISYQLEDFIGQIAGNINIGPVPEYLLKELCGQILNDCTQSPIRTRTKKDGIIFRLRNLYLKQDLLFFELEITNSTNIVLDLEAIHWWIDDKKQVKATNVQEYQVEELYRHYNWERIPAKTTLREVVVLPKFIVPDKRILKIELLEKALGNTGRKLTLEVKNKNILKANSF</sequence>
<reference evidence="2 4" key="2">
    <citation type="submission" date="2016-10" db="EMBL/GenBank/DDBJ databases">
        <authorList>
            <person name="de Groot N.N."/>
        </authorList>
    </citation>
    <scope>NUCLEOTIDE SEQUENCE [LARGE SCALE GENOMIC DNA]</scope>
    <source>
        <strain evidence="2 4">DSM 25947</strain>
    </source>
</reference>
<dbReference type="Pfam" id="PF13595">
    <property type="entry name" value="DUF4138"/>
    <property type="match status" value="1"/>
</dbReference>
<evidence type="ECO:0000313" key="2">
    <source>
        <dbReference type="EMBL" id="SET06281.1"/>
    </source>
</evidence>
<dbReference type="Proteomes" id="UP000181981">
    <property type="component" value="Unassembled WGS sequence"/>
</dbReference>
<dbReference type="STRING" id="1168034.FH5T_15970"/>
<keyword evidence="3" id="KW-1185">Reference proteome</keyword>
<dbReference type="HOGENOM" id="CLU_1044825_0_0_10"/>
<protein>
    <submittedName>
        <fullName evidence="2">Bacteroides conjugative transposon TraN protein</fullName>
    </submittedName>
</protein>
<dbReference type="EMBL" id="CP007451">
    <property type="protein sequence ID" value="AHW62137.1"/>
    <property type="molecule type" value="Genomic_DNA"/>
</dbReference>
<evidence type="ECO:0000313" key="1">
    <source>
        <dbReference type="EMBL" id="AHW62137.1"/>
    </source>
</evidence>
<evidence type="ECO:0000313" key="3">
    <source>
        <dbReference type="Proteomes" id="UP000023772"/>
    </source>
</evidence>
<evidence type="ECO:0000313" key="4">
    <source>
        <dbReference type="Proteomes" id="UP000181981"/>
    </source>
</evidence>
<dbReference type="InterPro" id="IPR022298">
    <property type="entry name" value="Conjug_transposon_TraN"/>
</dbReference>
<accession>X5DND7</accession>
<dbReference type="AlphaFoldDB" id="X5DND7"/>
<dbReference type="eggNOG" id="COG3504">
    <property type="taxonomic scope" value="Bacteria"/>
</dbReference>
<dbReference type="RefSeq" id="WP_038560565.1">
    <property type="nucleotide sequence ID" value="NZ_FOHT01000005.1"/>
</dbReference>
<name>X5DND7_9BACT</name>
<dbReference type="KEGG" id="dori:FH5T_15970"/>
<organism evidence="2 4">
    <name type="scientific">Draconibacterium orientale</name>
    <dbReference type="NCBI Taxonomy" id="1168034"/>
    <lineage>
        <taxon>Bacteria</taxon>
        <taxon>Pseudomonadati</taxon>
        <taxon>Bacteroidota</taxon>
        <taxon>Bacteroidia</taxon>
        <taxon>Marinilabiliales</taxon>
        <taxon>Prolixibacteraceae</taxon>
        <taxon>Draconibacterium</taxon>
    </lineage>
</organism>
<dbReference type="OrthoDB" id="1038500at2"/>
<gene>
    <name evidence="1" type="ORF">FH5T_15970</name>
    <name evidence="2" type="ORF">SAMN05444285_105109</name>
</gene>
<dbReference type="Proteomes" id="UP000023772">
    <property type="component" value="Chromosome"/>
</dbReference>